<gene>
    <name evidence="3" type="ORF">R1sor_020622</name>
</gene>
<name>A0ABD3GID4_9MARC</name>
<proteinExistence type="predicted"/>
<dbReference type="SMART" id="SM00205">
    <property type="entry name" value="THN"/>
    <property type="match status" value="1"/>
</dbReference>
<keyword evidence="4" id="KW-1185">Reference proteome</keyword>
<dbReference type="Gene3D" id="2.60.110.10">
    <property type="entry name" value="Thaumatin"/>
    <property type="match status" value="1"/>
</dbReference>
<evidence type="ECO:0000313" key="3">
    <source>
        <dbReference type="EMBL" id="KAL3677666.1"/>
    </source>
</evidence>
<accession>A0ABD3GID4</accession>
<dbReference type="Proteomes" id="UP001633002">
    <property type="component" value="Unassembled WGS sequence"/>
</dbReference>
<evidence type="ECO:0000313" key="4">
    <source>
        <dbReference type="Proteomes" id="UP001633002"/>
    </source>
</evidence>
<feature type="disulfide bond" evidence="1">
    <location>
        <begin position="31"/>
        <end position="224"/>
    </location>
</feature>
<dbReference type="PIRSF" id="PIRSF002703">
    <property type="entry name" value="Thaumatin"/>
    <property type="match status" value="1"/>
</dbReference>
<dbReference type="SUPFAM" id="SSF49870">
    <property type="entry name" value="Osmotin, thaumatin-like protein"/>
    <property type="match status" value="1"/>
</dbReference>
<dbReference type="InterPro" id="IPR037176">
    <property type="entry name" value="Osmotin/thaumatin-like_sf"/>
</dbReference>
<keyword evidence="2" id="KW-0732">Signal</keyword>
<reference evidence="3 4" key="1">
    <citation type="submission" date="2024-09" db="EMBL/GenBank/DDBJ databases">
        <title>Chromosome-scale assembly of Riccia sorocarpa.</title>
        <authorList>
            <person name="Paukszto L."/>
        </authorList>
    </citation>
    <scope>NUCLEOTIDE SEQUENCE [LARGE SCALE GENOMIC DNA]</scope>
    <source>
        <strain evidence="3">LP-2024</strain>
        <tissue evidence="3">Aerial parts of the thallus</tissue>
    </source>
</reference>
<dbReference type="Pfam" id="PF00314">
    <property type="entry name" value="Thaumatin"/>
    <property type="match status" value="1"/>
</dbReference>
<dbReference type="PANTHER" id="PTHR31013">
    <property type="entry name" value="THAUMATIN FAMILY PROTEIN-RELATED"/>
    <property type="match status" value="1"/>
</dbReference>
<feature type="chain" id="PRO_5044804318" description="Thaumatin-like protein" evidence="2">
    <location>
        <begin position="23"/>
        <end position="236"/>
    </location>
</feature>
<dbReference type="PANTHER" id="PTHR31013:SF2">
    <property type="entry name" value="THAUMATIN-LIKE PROTEIN"/>
    <property type="match status" value="1"/>
</dbReference>
<evidence type="ECO:0000256" key="1">
    <source>
        <dbReference type="PIRSR" id="PIRSR002703-1"/>
    </source>
</evidence>
<dbReference type="AlphaFoldDB" id="A0ABD3GID4"/>
<evidence type="ECO:0008006" key="5">
    <source>
        <dbReference type="Google" id="ProtNLM"/>
    </source>
</evidence>
<protein>
    <recommendedName>
        <fullName evidence="5">Thaumatin-like protein</fullName>
    </recommendedName>
</protein>
<keyword evidence="1" id="KW-1015">Disulfide bond</keyword>
<dbReference type="PROSITE" id="PS51367">
    <property type="entry name" value="THAUMATIN_2"/>
    <property type="match status" value="1"/>
</dbReference>
<comment type="caution">
    <text evidence="3">The sequence shown here is derived from an EMBL/GenBank/DDBJ whole genome shotgun (WGS) entry which is preliminary data.</text>
</comment>
<feature type="signal peptide" evidence="2">
    <location>
        <begin position="1"/>
        <end position="22"/>
    </location>
</feature>
<sequence>MKNSRAFTTLLLWASLVAHTYGCGINVINRCSYTVTTCAQSNRWPGQVKGKIFQYELGAGKSQFLDFGNACKWSNGAVWPSVRQRCDRPNIPNEAYDSDVVNFSEFSIGSDGVDYYSVNNIAAYTLPMKIRPINPKLSPNGRLCGSPECVINDIPRFCKGKNNLIKFPTTAYSCQNIDGLAGNGPSDGTNIFKNACPDAFSYMIDADFPLYVCPTGINYEVIFCPDTKSDELISSL</sequence>
<dbReference type="EMBL" id="JBJQOH010000007">
    <property type="protein sequence ID" value="KAL3677666.1"/>
    <property type="molecule type" value="Genomic_DNA"/>
</dbReference>
<feature type="disulfide bond" evidence="1">
    <location>
        <begin position="144"/>
        <end position="196"/>
    </location>
</feature>
<evidence type="ECO:0000256" key="2">
    <source>
        <dbReference type="SAM" id="SignalP"/>
    </source>
</evidence>
<dbReference type="InterPro" id="IPR001938">
    <property type="entry name" value="Thaumatin"/>
</dbReference>
<organism evidence="3 4">
    <name type="scientific">Riccia sorocarpa</name>
    <dbReference type="NCBI Taxonomy" id="122646"/>
    <lineage>
        <taxon>Eukaryota</taxon>
        <taxon>Viridiplantae</taxon>
        <taxon>Streptophyta</taxon>
        <taxon>Embryophyta</taxon>
        <taxon>Marchantiophyta</taxon>
        <taxon>Marchantiopsida</taxon>
        <taxon>Marchantiidae</taxon>
        <taxon>Marchantiales</taxon>
        <taxon>Ricciaceae</taxon>
        <taxon>Riccia</taxon>
    </lineage>
</organism>